<dbReference type="EMBL" id="CP001404">
    <property type="protein sequence ID" value="ACP49137.1"/>
    <property type="molecule type" value="Genomic_DNA"/>
</dbReference>
<dbReference type="CDD" id="cd09750">
    <property type="entry name" value="Csa5_I-A"/>
    <property type="match status" value="1"/>
</dbReference>
<dbReference type="HOGENOM" id="CLU_1811533_0_0_2"/>
<protein>
    <submittedName>
        <fullName evidence="1">CRISPR-associated protein, Csa5 family</fullName>
    </submittedName>
</protein>
<dbReference type="KEGG" id="sin:YN1551_2116"/>
<organism evidence="1 2">
    <name type="scientific">Saccharolobus islandicus (strain Y.N.15.51 / Yellowstone #2)</name>
    <name type="common">Sulfolobus islandicus</name>
    <dbReference type="NCBI Taxonomy" id="419942"/>
    <lineage>
        <taxon>Archaea</taxon>
        <taxon>Thermoproteota</taxon>
        <taxon>Thermoprotei</taxon>
        <taxon>Sulfolobales</taxon>
        <taxon>Sulfolobaceae</taxon>
        <taxon>Saccharolobus</taxon>
    </lineage>
</organism>
<dbReference type="NCBIfam" id="TIGR01878">
    <property type="entry name" value="cas_Csa5"/>
    <property type="match status" value="1"/>
</dbReference>
<evidence type="ECO:0000313" key="1">
    <source>
        <dbReference type="EMBL" id="ACP49137.1"/>
    </source>
</evidence>
<sequence>MSFRSEEIESFIYWGRKENNMAQQVKEEKEGIIVRVANLLAVGFLYSESPTLVDRFANALSKEAVAKVLYDVQRIVQMGIDRGEIVSTTTMIQGKEYPAVNVSSSEGKYTVVGYLPTNQDIEYFLRMIEEDVYYARKAGALAMSIANRTKLVSKSEQGGEKK</sequence>
<evidence type="ECO:0000313" key="2">
    <source>
        <dbReference type="Proteomes" id="UP000006818"/>
    </source>
</evidence>
<name>C3NJ27_SACI1</name>
<accession>C3NJ27</accession>
<dbReference type="AlphaFoldDB" id="C3NJ27"/>
<reference evidence="1 2" key="1">
    <citation type="journal article" date="2009" name="Proc. Natl. Acad. Sci. U.S.A.">
        <title>Biogeography of the Sulfolobus islandicus pan-genome.</title>
        <authorList>
            <person name="Reno M.L."/>
            <person name="Held N.L."/>
            <person name="Fields C.J."/>
            <person name="Burke P.V."/>
            <person name="Whitaker R.J."/>
        </authorList>
    </citation>
    <scope>NUCLEOTIDE SEQUENCE [LARGE SCALE GENOMIC DNA]</scope>
    <source>
        <strain evidence="2">Y.N.15.51 / Yellowstone #2</strain>
    </source>
</reference>
<dbReference type="InterPro" id="IPR010157">
    <property type="entry name" value="CRISPR-assoc_Cas5"/>
</dbReference>
<dbReference type="Proteomes" id="UP000006818">
    <property type="component" value="Chromosome"/>
</dbReference>
<gene>
    <name evidence="1" type="ordered locus">YN1551_2116</name>
</gene>
<proteinExistence type="predicted"/>
<dbReference type="Pfam" id="PF09702">
    <property type="entry name" value="Cas_Csa5"/>
    <property type="match status" value="1"/>
</dbReference>